<feature type="coiled-coil region" evidence="12">
    <location>
        <begin position="120"/>
        <end position="175"/>
    </location>
</feature>
<dbReference type="InterPro" id="IPR036028">
    <property type="entry name" value="SH3-like_dom_sf"/>
</dbReference>
<evidence type="ECO:0000256" key="12">
    <source>
        <dbReference type="SAM" id="Coils"/>
    </source>
</evidence>
<evidence type="ECO:0000256" key="6">
    <source>
        <dbReference type="ARBA" id="ARBA00022490"/>
    </source>
</evidence>
<proteinExistence type="inferred from homology"/>
<dbReference type="PANTHER" id="PTHR15735">
    <property type="entry name" value="FCH AND DOUBLE SH3 DOMAINS PROTEIN"/>
    <property type="match status" value="1"/>
</dbReference>
<evidence type="ECO:0000259" key="15">
    <source>
        <dbReference type="PROSITE" id="PS51741"/>
    </source>
</evidence>
<feature type="domain" description="SH3" evidence="14">
    <location>
        <begin position="526"/>
        <end position="588"/>
    </location>
</feature>
<evidence type="ECO:0000256" key="5">
    <source>
        <dbReference type="ARBA" id="ARBA00022475"/>
    </source>
</evidence>
<dbReference type="SMART" id="SM00326">
    <property type="entry name" value="SH3"/>
    <property type="match status" value="1"/>
</dbReference>
<keyword evidence="17" id="KW-1185">Reference proteome</keyword>
<keyword evidence="8 11" id="KW-0175">Coiled coil</keyword>
<dbReference type="AlphaFoldDB" id="A0A1S3HT80"/>
<sequence length="588" mass="66000">MIPGRSDVILVPMKPSSLLRQMKDQYDNVASHTQKGIDFCERFGQFVKERCQIEVKYAGELKKLVKKYQPANKKEDEESAFSVVQGFLAMLKEVHDIAGQHELISENMASSVIKEVLSLAHEVKQERKKHLQEAQKLQQQLNLSIQQLDKCKGKYEKAFKEMEKAVDNYKRADADINLSRAEVEKHKNTSHIKTQQCDELKNDYAAQLQTTNKHQQEHYTVLMPQVFSQLQEMDEKRITELQRFIKECGDIERNVIPIINTCIDGIHNAANSVNPSKDSELVIEKYKSGFQAPGDIPFEDLNQVFHGSDSSLNSSKSSTVNVSRTETFKGGTVSGKNKKRGGLFGIFSSSKSQLSKTDETKEDFSNLPPTQRKKKLNKKIEELRIAIAKETAERDGMIKMQEVYQQNPALGDASSLDKQLEENAQKLDLLRQECQKFEGYLAEAEGQGTPQSDRKKRNSMTDESVTSRSTSDLGSMGSQQRASAPGTPLQQHQSYNESPDSGIQGNSRGQFDAQDSFEEDVPEGVPVLGVCVAVYPFEATNDGSVSMAQGEQFSIIETDQGDGWTLVRREATGEEGFVPTSYIEATYY</sequence>
<dbReference type="GO" id="GO:0005737">
    <property type="term" value="C:cytoplasm"/>
    <property type="evidence" value="ECO:0007669"/>
    <property type="project" value="UniProtKB-SubCell"/>
</dbReference>
<dbReference type="GO" id="GO:0005886">
    <property type="term" value="C:plasma membrane"/>
    <property type="evidence" value="ECO:0007669"/>
    <property type="project" value="UniProtKB-SubCell"/>
</dbReference>
<evidence type="ECO:0000256" key="8">
    <source>
        <dbReference type="ARBA" id="ARBA00023054"/>
    </source>
</evidence>
<evidence type="ECO:0000313" key="17">
    <source>
        <dbReference type="Proteomes" id="UP000085678"/>
    </source>
</evidence>
<evidence type="ECO:0000259" key="14">
    <source>
        <dbReference type="PROSITE" id="PS50002"/>
    </source>
</evidence>
<evidence type="ECO:0000256" key="3">
    <source>
        <dbReference type="ARBA" id="ARBA00009426"/>
    </source>
</evidence>
<keyword evidence="6" id="KW-0963">Cytoplasm</keyword>
<dbReference type="PANTHER" id="PTHR15735:SF12">
    <property type="entry name" value="CDC42-INTERACTING PROTEIN 4, ISOFORM B"/>
    <property type="match status" value="1"/>
</dbReference>
<dbReference type="RefSeq" id="XP_013389245.1">
    <property type="nucleotide sequence ID" value="XM_013533791.1"/>
</dbReference>
<protein>
    <submittedName>
        <fullName evidence="18">Formin-binding protein 1-like isoform X1</fullName>
    </submittedName>
</protein>
<feature type="compositionally biased region" description="Polar residues" evidence="13">
    <location>
        <begin position="461"/>
        <end position="509"/>
    </location>
</feature>
<dbReference type="CDD" id="cd11911">
    <property type="entry name" value="SH3_CIP4-like"/>
    <property type="match status" value="1"/>
</dbReference>
<dbReference type="SUPFAM" id="SSF50044">
    <property type="entry name" value="SH3-domain"/>
    <property type="match status" value="1"/>
</dbReference>
<evidence type="ECO:0000256" key="7">
    <source>
        <dbReference type="ARBA" id="ARBA00022583"/>
    </source>
</evidence>
<reference evidence="18" key="1">
    <citation type="submission" date="2025-08" db="UniProtKB">
        <authorList>
            <consortium name="RefSeq"/>
        </authorList>
    </citation>
    <scope>IDENTIFICATION</scope>
    <source>
        <tissue evidence="18">Gonads</tissue>
    </source>
</reference>
<feature type="domain" description="REM-1" evidence="16">
    <location>
        <begin position="366"/>
        <end position="443"/>
    </location>
</feature>
<evidence type="ECO:0000256" key="1">
    <source>
        <dbReference type="ARBA" id="ARBA00004236"/>
    </source>
</evidence>
<dbReference type="InterPro" id="IPR001452">
    <property type="entry name" value="SH3_domain"/>
</dbReference>
<dbReference type="GO" id="GO:0006897">
    <property type="term" value="P:endocytosis"/>
    <property type="evidence" value="ECO:0007669"/>
    <property type="project" value="UniProtKB-KW"/>
</dbReference>
<dbReference type="GeneID" id="106157976"/>
<evidence type="ECO:0000256" key="13">
    <source>
        <dbReference type="SAM" id="MobiDB-lite"/>
    </source>
</evidence>
<evidence type="ECO:0000256" key="11">
    <source>
        <dbReference type="PROSITE-ProRule" id="PRU01077"/>
    </source>
</evidence>
<dbReference type="InterPro" id="IPR027267">
    <property type="entry name" value="AH/BAR_dom_sf"/>
</dbReference>
<feature type="domain" description="F-BAR" evidence="15">
    <location>
        <begin position="13"/>
        <end position="278"/>
    </location>
</feature>
<organism evidence="17 18">
    <name type="scientific">Lingula anatina</name>
    <name type="common">Brachiopod</name>
    <name type="synonym">Lingula unguis</name>
    <dbReference type="NCBI Taxonomy" id="7574"/>
    <lineage>
        <taxon>Eukaryota</taxon>
        <taxon>Metazoa</taxon>
        <taxon>Spiralia</taxon>
        <taxon>Lophotrochozoa</taxon>
        <taxon>Brachiopoda</taxon>
        <taxon>Linguliformea</taxon>
        <taxon>Lingulata</taxon>
        <taxon>Lingulida</taxon>
        <taxon>Linguloidea</taxon>
        <taxon>Lingulidae</taxon>
        <taxon>Lingula</taxon>
    </lineage>
</organism>
<evidence type="ECO:0000256" key="2">
    <source>
        <dbReference type="ARBA" id="ARBA00004496"/>
    </source>
</evidence>
<dbReference type="Pfam" id="PF25610">
    <property type="entry name" value="HR1_TOCA"/>
    <property type="match status" value="1"/>
</dbReference>
<dbReference type="Gene3D" id="2.30.30.40">
    <property type="entry name" value="SH3 Domains"/>
    <property type="match status" value="1"/>
</dbReference>
<dbReference type="InterPro" id="IPR057870">
    <property type="entry name" value="HR1_TOCA"/>
</dbReference>
<accession>A0A1S3HT80</accession>
<evidence type="ECO:0000256" key="9">
    <source>
        <dbReference type="ARBA" id="ARBA00023136"/>
    </source>
</evidence>
<dbReference type="GO" id="GO:0007165">
    <property type="term" value="P:signal transduction"/>
    <property type="evidence" value="ECO:0007669"/>
    <property type="project" value="InterPro"/>
</dbReference>
<dbReference type="OrthoDB" id="8783038at2759"/>
<comment type="subcellular location">
    <subcellularLocation>
        <location evidence="1">Cell membrane</location>
    </subcellularLocation>
    <subcellularLocation>
        <location evidence="2">Cytoplasm</location>
    </subcellularLocation>
</comment>
<dbReference type="SUPFAM" id="SSF103657">
    <property type="entry name" value="BAR/IMD domain-like"/>
    <property type="match status" value="1"/>
</dbReference>
<evidence type="ECO:0000313" key="18">
    <source>
        <dbReference type="RefSeq" id="XP_013389245.1"/>
    </source>
</evidence>
<evidence type="ECO:0000259" key="16">
    <source>
        <dbReference type="PROSITE" id="PS51860"/>
    </source>
</evidence>
<dbReference type="PROSITE" id="PS50002">
    <property type="entry name" value="SH3"/>
    <property type="match status" value="1"/>
</dbReference>
<feature type="region of interest" description="Disordered" evidence="13">
    <location>
        <begin position="441"/>
        <end position="519"/>
    </location>
</feature>
<dbReference type="FunFam" id="2.30.30.40:FF:000203">
    <property type="entry name" value="Cdc42-interacting protein 4, isoform F"/>
    <property type="match status" value="1"/>
</dbReference>
<evidence type="ECO:0000256" key="4">
    <source>
        <dbReference type="ARBA" id="ARBA00022443"/>
    </source>
</evidence>
<keyword evidence="4 10" id="KW-0728">SH3 domain</keyword>
<dbReference type="Gene3D" id="1.20.1270.60">
    <property type="entry name" value="Arfaptin homology (AH) domain/BAR domain"/>
    <property type="match status" value="1"/>
</dbReference>
<dbReference type="InterPro" id="IPR011072">
    <property type="entry name" value="HR1_rho-bd"/>
</dbReference>
<dbReference type="FunFam" id="1.20.1270.60:FF:000002">
    <property type="entry name" value="Formin-binding protein 1-like isoform 1"/>
    <property type="match status" value="1"/>
</dbReference>
<name>A0A1S3HT80_LINAN</name>
<dbReference type="PROSITE" id="PS51860">
    <property type="entry name" value="REM_1"/>
    <property type="match status" value="1"/>
</dbReference>
<dbReference type="Pfam" id="PF00018">
    <property type="entry name" value="SH3_1"/>
    <property type="match status" value="1"/>
</dbReference>
<keyword evidence="5" id="KW-1003">Cell membrane</keyword>
<keyword evidence="7" id="KW-0254">Endocytosis</keyword>
<comment type="similarity">
    <text evidence="3">Belongs to the FNBP1 family.</text>
</comment>
<keyword evidence="9" id="KW-0472">Membrane</keyword>
<dbReference type="KEGG" id="lak:106157976"/>
<dbReference type="InterPro" id="IPR031160">
    <property type="entry name" value="F_BAR_dom"/>
</dbReference>
<dbReference type="Proteomes" id="UP000085678">
    <property type="component" value="Unplaced"/>
</dbReference>
<dbReference type="InParanoid" id="A0A1S3HT80"/>
<evidence type="ECO:0000256" key="10">
    <source>
        <dbReference type="PROSITE-ProRule" id="PRU00192"/>
    </source>
</evidence>
<dbReference type="Pfam" id="PF00611">
    <property type="entry name" value="FCH"/>
    <property type="match status" value="1"/>
</dbReference>
<dbReference type="CDD" id="cd07653">
    <property type="entry name" value="F-BAR_CIP4-like"/>
    <property type="match status" value="1"/>
</dbReference>
<dbReference type="PROSITE" id="PS51741">
    <property type="entry name" value="F_BAR"/>
    <property type="match status" value="1"/>
</dbReference>
<gene>
    <name evidence="18" type="primary">LOC106157976</name>
</gene>
<dbReference type="Gene3D" id="6.10.140.470">
    <property type="match status" value="1"/>
</dbReference>
<dbReference type="CDD" id="cd11619">
    <property type="entry name" value="HR1_CIP4-like"/>
    <property type="match status" value="1"/>
</dbReference>
<dbReference type="SMART" id="SM00055">
    <property type="entry name" value="FCH"/>
    <property type="match status" value="1"/>
</dbReference>
<dbReference type="FunCoup" id="A0A1S3HT80">
    <property type="interactions" value="936"/>
</dbReference>
<dbReference type="InterPro" id="IPR001060">
    <property type="entry name" value="FCH_dom"/>
</dbReference>
<dbReference type="STRING" id="7574.A0A1S3HT80"/>